<dbReference type="FunFam" id="1.10.10.750:FF:000007">
    <property type="entry name" value="TBC1 domain family member"/>
    <property type="match status" value="1"/>
</dbReference>
<dbReference type="OMA" id="MYPTARK"/>
<dbReference type="RefSeq" id="XP_016760904.1">
    <property type="nucleotide sequence ID" value="XM_016905500.1"/>
</dbReference>
<feature type="region of interest" description="Disordered" evidence="1">
    <location>
        <begin position="1"/>
        <end position="72"/>
    </location>
</feature>
<dbReference type="GO" id="GO:0005794">
    <property type="term" value="C:Golgi apparatus"/>
    <property type="evidence" value="ECO:0007669"/>
    <property type="project" value="TreeGrafter"/>
</dbReference>
<accession>M3CG53</accession>
<evidence type="ECO:0000313" key="4">
    <source>
        <dbReference type="Proteomes" id="UP000016931"/>
    </source>
</evidence>
<dbReference type="PANTHER" id="PTHR22957">
    <property type="entry name" value="TBC1 DOMAIN FAMILY MEMBER GTPASE-ACTIVATING PROTEIN"/>
    <property type="match status" value="1"/>
</dbReference>
<evidence type="ECO:0000313" key="3">
    <source>
        <dbReference type="EMBL" id="EMF12783.1"/>
    </source>
</evidence>
<dbReference type="Gene3D" id="1.10.472.80">
    <property type="entry name" value="Ypt/Rab-GAP domain of gyp1p, domain 3"/>
    <property type="match status" value="1"/>
</dbReference>
<dbReference type="GO" id="GO:0005096">
    <property type="term" value="F:GTPase activator activity"/>
    <property type="evidence" value="ECO:0007669"/>
    <property type="project" value="TreeGrafter"/>
</dbReference>
<evidence type="ECO:0000256" key="1">
    <source>
        <dbReference type="SAM" id="MobiDB-lite"/>
    </source>
</evidence>
<dbReference type="Pfam" id="PF00566">
    <property type="entry name" value="RabGAP-TBC"/>
    <property type="match status" value="1"/>
</dbReference>
<proteinExistence type="predicted"/>
<feature type="region of interest" description="Disordered" evidence="1">
    <location>
        <begin position="166"/>
        <end position="196"/>
    </location>
</feature>
<evidence type="ECO:0000259" key="2">
    <source>
        <dbReference type="PROSITE" id="PS50086"/>
    </source>
</evidence>
<dbReference type="eggNOG" id="KOG1092">
    <property type="taxonomic scope" value="Eukaryota"/>
</dbReference>
<reference evidence="3 4" key="1">
    <citation type="journal article" date="2012" name="PLoS Pathog.">
        <title>Diverse lifestyles and strategies of plant pathogenesis encoded in the genomes of eighteen Dothideomycetes fungi.</title>
        <authorList>
            <person name="Ohm R.A."/>
            <person name="Feau N."/>
            <person name="Henrissat B."/>
            <person name="Schoch C.L."/>
            <person name="Horwitz B.A."/>
            <person name="Barry K.W."/>
            <person name="Condon B.J."/>
            <person name="Copeland A.C."/>
            <person name="Dhillon B."/>
            <person name="Glaser F."/>
            <person name="Hesse C.N."/>
            <person name="Kosti I."/>
            <person name="LaButti K."/>
            <person name="Lindquist E.A."/>
            <person name="Lucas S."/>
            <person name="Salamov A.A."/>
            <person name="Bradshaw R.E."/>
            <person name="Ciuffetti L."/>
            <person name="Hamelin R.C."/>
            <person name="Kema G.H.J."/>
            <person name="Lawrence C."/>
            <person name="Scott J.A."/>
            <person name="Spatafora J.W."/>
            <person name="Turgeon B.G."/>
            <person name="de Wit P.J.G.M."/>
            <person name="Zhong S."/>
            <person name="Goodwin S.B."/>
            <person name="Grigoriev I.V."/>
        </authorList>
    </citation>
    <scope>NUCLEOTIDE SEQUENCE [LARGE SCALE GENOMIC DNA]</scope>
    <source>
        <strain evidence="3 4">SO2202</strain>
    </source>
</reference>
<keyword evidence="4" id="KW-1185">Reference proteome</keyword>
<dbReference type="Proteomes" id="UP000016931">
    <property type="component" value="Unassembled WGS sequence"/>
</dbReference>
<dbReference type="STRING" id="692275.M3CG53"/>
<protein>
    <submittedName>
        <fullName evidence="3">RabGAP/TBC</fullName>
    </submittedName>
</protein>
<dbReference type="OrthoDB" id="26371at2759"/>
<dbReference type="InterPro" id="IPR000195">
    <property type="entry name" value="Rab-GAP-TBC_dom"/>
</dbReference>
<dbReference type="PROSITE" id="PS50086">
    <property type="entry name" value="TBC_RABGAP"/>
    <property type="match status" value="1"/>
</dbReference>
<dbReference type="InterPro" id="IPR035969">
    <property type="entry name" value="Rab-GAP_TBC_sf"/>
</dbReference>
<dbReference type="PANTHER" id="PTHR22957:SF26">
    <property type="entry name" value="LD44506P"/>
    <property type="match status" value="1"/>
</dbReference>
<feature type="compositionally biased region" description="Low complexity" evidence="1">
    <location>
        <begin position="28"/>
        <end position="52"/>
    </location>
</feature>
<feature type="compositionally biased region" description="Acidic residues" evidence="1">
    <location>
        <begin position="135"/>
        <end position="144"/>
    </location>
</feature>
<dbReference type="EMBL" id="KB456264">
    <property type="protein sequence ID" value="EMF12783.1"/>
    <property type="molecule type" value="Genomic_DNA"/>
</dbReference>
<dbReference type="SMART" id="SM00164">
    <property type="entry name" value="TBC"/>
    <property type="match status" value="1"/>
</dbReference>
<dbReference type="Gene3D" id="1.10.10.750">
    <property type="entry name" value="Ypt/Rab-GAP domain of gyp1p, domain 1"/>
    <property type="match status" value="1"/>
</dbReference>
<dbReference type="SUPFAM" id="SSF47923">
    <property type="entry name" value="Ypt/Rab-GAP domain of gyp1p"/>
    <property type="match status" value="2"/>
</dbReference>
<feature type="domain" description="Rab-GAP TBC" evidence="2">
    <location>
        <begin position="315"/>
        <end position="557"/>
    </location>
</feature>
<dbReference type="FunFam" id="1.10.472.80:FF:000001">
    <property type="entry name" value="TBC1 domain family member 22B"/>
    <property type="match status" value="1"/>
</dbReference>
<dbReference type="AlphaFoldDB" id="M3CG53"/>
<gene>
    <name evidence="3" type="ORF">SEPMUDRAFT_149340</name>
</gene>
<name>M3CG53_SPHMS</name>
<organism evidence="3 4">
    <name type="scientific">Sphaerulina musiva (strain SO2202)</name>
    <name type="common">Poplar stem canker fungus</name>
    <name type="synonym">Septoria musiva</name>
    <dbReference type="NCBI Taxonomy" id="692275"/>
    <lineage>
        <taxon>Eukaryota</taxon>
        <taxon>Fungi</taxon>
        <taxon>Dikarya</taxon>
        <taxon>Ascomycota</taxon>
        <taxon>Pezizomycotina</taxon>
        <taxon>Dothideomycetes</taxon>
        <taxon>Dothideomycetidae</taxon>
        <taxon>Mycosphaerellales</taxon>
        <taxon>Mycosphaerellaceae</taxon>
        <taxon>Sphaerulina</taxon>
    </lineage>
</organism>
<feature type="compositionally biased region" description="Gly residues" evidence="1">
    <location>
        <begin position="177"/>
        <end position="193"/>
    </location>
</feature>
<feature type="region of interest" description="Disordered" evidence="1">
    <location>
        <begin position="86"/>
        <end position="144"/>
    </location>
</feature>
<sequence length="637" mass="70936">MNFKKPSHQEMVQVDRTDTASPFWRTTSNSSNRSNSSNNNNNNSNNSSNNNNAAGYPSSRQNSDTPEPPRKVIGASYSHADVLNLNQLSLSGNDRPRTPPTAPRTTRNTPSPGGTRSPPARPKYSSFLSESSNAYDDDDDEADAFGLDDDEDEFGLPSIASMRRKNKRLANVKGKDPGGGGGGGGIEAHGSGAGKRNSKAFGGTLNRNGTSHPASAASWAMDNGDMAEMRTQLPAYPSLKKSTEGQKILRPQYKEILRDPANSLHLISHPSLPMNATAKEAEAHSARTTRIHKFKRILQSSSVNLAELRDSAWSGLPSEVRAMTWQLLLGYLPTNSERRVAALERKRKEYLDGVRQAFERGERLADATASPSSPRTRGRGLDETVWHQISIDVPRTNPHLELYRYEATQRSLERILYVWAIRHPASGYVQGINDLVTPFWQVFLGQYITDPEVDSGMDPGQLPKAVLDAVEADSFWCLTKLLDGIQDNYIHAQPGIQRQVAQLRDLTARIDGTLAKHMEQEGVEFIQFSFRWMNCLLMREISVRNTIRMWDTYLAEDQGFSAFHLYVCAAFLVKWSDKLVTMDFQSIMMFLQSLPTKDWTEKDIELLLSEAFIWKSLFAGSKAHVRQGSSGLPSLTL</sequence>
<dbReference type="FunFam" id="1.10.8.270:FF:000037">
    <property type="entry name" value="TBC1 domain family member 22A"/>
    <property type="match status" value="1"/>
</dbReference>
<dbReference type="GeneID" id="27902637"/>
<dbReference type="Gene3D" id="1.10.8.270">
    <property type="entry name" value="putative rabgap domain of human tbc1 domain family member 14 like domains"/>
    <property type="match status" value="1"/>
</dbReference>
<dbReference type="HOGENOM" id="CLU_018687_4_0_1"/>